<dbReference type="PANTHER" id="PTHR43619:SF2">
    <property type="entry name" value="S-ADENOSYL-L-METHIONINE-DEPENDENT METHYLTRANSFERASES SUPERFAMILY PROTEIN"/>
    <property type="match status" value="1"/>
</dbReference>
<dbReference type="PANTHER" id="PTHR43619">
    <property type="entry name" value="S-ADENOSYL-L-METHIONINE-DEPENDENT METHYLTRANSFERASE YKTD-RELATED"/>
    <property type="match status" value="1"/>
</dbReference>
<feature type="non-terminal residue" evidence="3">
    <location>
        <position position="166"/>
    </location>
</feature>
<dbReference type="EMBL" id="AJWZ01011855">
    <property type="protein sequence ID" value="EKC43898.1"/>
    <property type="molecule type" value="Genomic_DNA"/>
</dbReference>
<reference evidence="3" key="1">
    <citation type="journal article" date="2013" name="Environ. Microbiol.">
        <title>Microbiota from the distal guts of lean and obese adolescents exhibit partial functional redundancy besides clear differences in community structure.</title>
        <authorList>
            <person name="Ferrer M."/>
            <person name="Ruiz A."/>
            <person name="Lanza F."/>
            <person name="Haange S.B."/>
            <person name="Oberbach A."/>
            <person name="Till H."/>
            <person name="Bargiela R."/>
            <person name="Campoy C."/>
            <person name="Segura M.T."/>
            <person name="Richter M."/>
            <person name="von Bergen M."/>
            <person name="Seifert J."/>
            <person name="Suarez A."/>
        </authorList>
    </citation>
    <scope>NUCLEOTIDE SEQUENCE</scope>
</reference>
<keyword evidence="2 3" id="KW-0808">Transferase</keyword>
<dbReference type="SUPFAM" id="SSF53335">
    <property type="entry name" value="S-adenosyl-L-methionine-dependent methyltransferases"/>
    <property type="match status" value="1"/>
</dbReference>
<accession>K1RE23</accession>
<keyword evidence="1 3" id="KW-0489">Methyltransferase</keyword>
<proteinExistence type="predicted"/>
<gene>
    <name evidence="3" type="ORF">OBE_17762</name>
</gene>
<sequence>MDEKALELEKYLPQGVDKGSSEYSNMASVARYYNMDKTVIAFAKSYAESNIVYLGAGLETAYDRLSDKIENRTVHWYETDLPEVIEARKKVFGQRKNETLIAGDMFKLEWVKEIDNSLPTLLIVSGVFQYFHEEEIIAFIKGCGKAFPKGEMLFDATSESGLKFTN</sequence>
<dbReference type="InterPro" id="IPR007213">
    <property type="entry name" value="Ppm1/Ppm2/Tcmp"/>
</dbReference>
<dbReference type="GO" id="GO:0008168">
    <property type="term" value="F:methyltransferase activity"/>
    <property type="evidence" value="ECO:0007669"/>
    <property type="project" value="UniProtKB-KW"/>
</dbReference>
<comment type="caution">
    <text evidence="3">The sequence shown here is derived from an EMBL/GenBank/DDBJ whole genome shotgun (WGS) entry which is preliminary data.</text>
</comment>
<dbReference type="AlphaFoldDB" id="K1RE23"/>
<name>K1RE23_9ZZZZ</name>
<dbReference type="InterPro" id="IPR029063">
    <property type="entry name" value="SAM-dependent_MTases_sf"/>
</dbReference>
<organism evidence="3">
    <name type="scientific">human gut metagenome</name>
    <dbReference type="NCBI Taxonomy" id="408170"/>
    <lineage>
        <taxon>unclassified sequences</taxon>
        <taxon>metagenomes</taxon>
        <taxon>organismal metagenomes</taxon>
    </lineage>
</organism>
<dbReference type="Pfam" id="PF04072">
    <property type="entry name" value="LCM"/>
    <property type="match status" value="1"/>
</dbReference>
<evidence type="ECO:0000256" key="1">
    <source>
        <dbReference type="ARBA" id="ARBA00022603"/>
    </source>
</evidence>
<evidence type="ECO:0000313" key="3">
    <source>
        <dbReference type="EMBL" id="EKC43898.1"/>
    </source>
</evidence>
<dbReference type="GO" id="GO:0032259">
    <property type="term" value="P:methylation"/>
    <property type="evidence" value="ECO:0007669"/>
    <property type="project" value="UniProtKB-KW"/>
</dbReference>
<protein>
    <submittedName>
        <fullName evidence="3">Tetracenomycin polyketide synthesis O-methyltransferase tcmP</fullName>
    </submittedName>
</protein>
<dbReference type="Gene3D" id="3.40.50.150">
    <property type="entry name" value="Vaccinia Virus protein VP39"/>
    <property type="match status" value="1"/>
</dbReference>
<evidence type="ECO:0000256" key="2">
    <source>
        <dbReference type="ARBA" id="ARBA00022679"/>
    </source>
</evidence>